<dbReference type="AlphaFoldDB" id="A0A9N9GP90"/>
<feature type="transmembrane region" description="Helical" evidence="2">
    <location>
        <begin position="82"/>
        <end position="101"/>
    </location>
</feature>
<comment type="caution">
    <text evidence="4">The sequence shown here is derived from an EMBL/GenBank/DDBJ whole genome shotgun (WGS) entry which is preliminary data.</text>
</comment>
<organism evidence="4 5">
    <name type="scientific">Paraglomus brasilianum</name>
    <dbReference type="NCBI Taxonomy" id="144538"/>
    <lineage>
        <taxon>Eukaryota</taxon>
        <taxon>Fungi</taxon>
        <taxon>Fungi incertae sedis</taxon>
        <taxon>Mucoromycota</taxon>
        <taxon>Glomeromycotina</taxon>
        <taxon>Glomeromycetes</taxon>
        <taxon>Paraglomerales</taxon>
        <taxon>Paraglomeraceae</taxon>
        <taxon>Paraglomus</taxon>
    </lineage>
</organism>
<feature type="compositionally biased region" description="Basic and acidic residues" evidence="1">
    <location>
        <begin position="187"/>
        <end position="201"/>
    </location>
</feature>
<dbReference type="InterPro" id="IPR043136">
    <property type="entry name" value="B30.2/SPRY_sf"/>
</dbReference>
<reference evidence="4" key="1">
    <citation type="submission" date="2021-06" db="EMBL/GenBank/DDBJ databases">
        <authorList>
            <person name="Kallberg Y."/>
            <person name="Tangrot J."/>
            <person name="Rosling A."/>
        </authorList>
    </citation>
    <scope>NUCLEOTIDE SEQUENCE</scope>
    <source>
        <strain evidence="4">BR232B</strain>
    </source>
</reference>
<dbReference type="Pfam" id="PF00622">
    <property type="entry name" value="SPRY"/>
    <property type="match status" value="1"/>
</dbReference>
<feature type="transmembrane region" description="Helical" evidence="2">
    <location>
        <begin position="240"/>
        <end position="263"/>
    </location>
</feature>
<evidence type="ECO:0000256" key="2">
    <source>
        <dbReference type="SAM" id="Phobius"/>
    </source>
</evidence>
<dbReference type="InterPro" id="IPR003877">
    <property type="entry name" value="SPRY_dom"/>
</dbReference>
<keyword evidence="2" id="KW-0472">Membrane</keyword>
<feature type="compositionally biased region" description="Polar residues" evidence="1">
    <location>
        <begin position="414"/>
        <end position="425"/>
    </location>
</feature>
<proteinExistence type="predicted"/>
<keyword evidence="2" id="KW-0812">Transmembrane</keyword>
<dbReference type="Gene3D" id="2.60.120.920">
    <property type="match status" value="1"/>
</dbReference>
<dbReference type="InterPro" id="IPR050618">
    <property type="entry name" value="Ubq-SigPath_Reg"/>
</dbReference>
<evidence type="ECO:0000313" key="5">
    <source>
        <dbReference type="Proteomes" id="UP000789739"/>
    </source>
</evidence>
<dbReference type="PANTHER" id="PTHR12864">
    <property type="entry name" value="RAN BINDING PROTEIN 9-RELATED"/>
    <property type="match status" value="1"/>
</dbReference>
<dbReference type="InterPro" id="IPR001870">
    <property type="entry name" value="B30.2/SPRY"/>
</dbReference>
<evidence type="ECO:0000313" key="4">
    <source>
        <dbReference type="EMBL" id="CAG8623319.1"/>
    </source>
</evidence>
<dbReference type="Proteomes" id="UP000789739">
    <property type="component" value="Unassembled WGS sequence"/>
</dbReference>
<protein>
    <submittedName>
        <fullName evidence="4">12_t:CDS:1</fullName>
    </submittedName>
</protein>
<dbReference type="SMART" id="SM00449">
    <property type="entry name" value="SPRY"/>
    <property type="match status" value="1"/>
</dbReference>
<feature type="region of interest" description="Disordered" evidence="1">
    <location>
        <begin position="414"/>
        <end position="434"/>
    </location>
</feature>
<dbReference type="OrthoDB" id="258495at2759"/>
<feature type="region of interest" description="Disordered" evidence="1">
    <location>
        <begin position="187"/>
        <end position="218"/>
    </location>
</feature>
<evidence type="ECO:0000256" key="1">
    <source>
        <dbReference type="SAM" id="MobiDB-lite"/>
    </source>
</evidence>
<feature type="transmembrane region" description="Helical" evidence="2">
    <location>
        <begin position="149"/>
        <end position="170"/>
    </location>
</feature>
<feature type="transmembrane region" description="Helical" evidence="2">
    <location>
        <begin position="113"/>
        <end position="137"/>
    </location>
</feature>
<gene>
    <name evidence="4" type="ORF">PBRASI_LOCUS8834</name>
</gene>
<name>A0A9N9GP90_9GLOM</name>
<feature type="transmembrane region" description="Helical" evidence="2">
    <location>
        <begin position="20"/>
        <end position="39"/>
    </location>
</feature>
<keyword evidence="5" id="KW-1185">Reference proteome</keyword>
<dbReference type="PROSITE" id="PS50188">
    <property type="entry name" value="B302_SPRY"/>
    <property type="match status" value="1"/>
</dbReference>
<sequence length="655" mass="73338">MVDALPTPTDGNSSDPTSESVFDLMSTVLIASIITIDVDHIKRGEKLLQRTFYSVCALITFLIIPSMEIWFCVGAYKDTNDTFFIAYLTTILLMRALRHAIELCRMRNMSVKYVYLLPLFLYFICRFGKDIVFGFMAVKRGYVKSPTHWFVFGPLIMAFLVGVGLFIYILKSSDELNEWEQTLEAMNDKVTEEERNEKRGDSSGSEGGSGHSGDCDESNTSTRWVFWYYDPHGNRSCGNLCILTLIITLGLISFTTIGCLLYWRICSRKQGERESFQSNFDNASISNSQRTDLESDNVLLSYENKPPVPESTARKRRKHKASTDAYEAAEKFAQDYPPREKFPSDTDISYIINKGGAPAYRFDLDPQSATRQQTTVSDDGRVIQFHGEEDDIVQTVQTNYPLLVPSLAYAINTTRNESNKSNESNDVNREQDKKNVKDDAIIQIPMYTPVLTSEPITLEKSSKLLSYASSETGQKRSLDAGDNPESILHYCEITVLSNTNPKNTTIAIGLATKPYPPSGLLGWNLYSVGYHSDGYKFNDAFEGRSYGPEWGKVGDTVGCGYYPATGLVFFTKNGQTLGTAFTDIRHLWYPTIGADGPCKLEVNFGDGERQFRYNEAKGFGPTGPVRKVSSSTIFGNRQLATVSKCVSALIYLPEC</sequence>
<dbReference type="InterPro" id="IPR013320">
    <property type="entry name" value="ConA-like_dom_sf"/>
</dbReference>
<accession>A0A9N9GP90</accession>
<feature type="domain" description="B30.2/SPRY" evidence="3">
    <location>
        <begin position="424"/>
        <end position="609"/>
    </location>
</feature>
<dbReference type="EMBL" id="CAJVPI010001691">
    <property type="protein sequence ID" value="CAG8623319.1"/>
    <property type="molecule type" value="Genomic_DNA"/>
</dbReference>
<evidence type="ECO:0000259" key="3">
    <source>
        <dbReference type="PROSITE" id="PS50188"/>
    </source>
</evidence>
<keyword evidence="2" id="KW-1133">Transmembrane helix</keyword>
<dbReference type="SUPFAM" id="SSF49899">
    <property type="entry name" value="Concanavalin A-like lectins/glucanases"/>
    <property type="match status" value="1"/>
</dbReference>
<feature type="transmembrane region" description="Helical" evidence="2">
    <location>
        <begin position="51"/>
        <end position="76"/>
    </location>
</feature>